<dbReference type="GO" id="GO:0005886">
    <property type="term" value="C:plasma membrane"/>
    <property type="evidence" value="ECO:0007669"/>
    <property type="project" value="UniProtKB-SubCell"/>
</dbReference>
<keyword evidence="5 7" id="KW-1133">Transmembrane helix</keyword>
<keyword evidence="10" id="KW-1185">Reference proteome</keyword>
<feature type="transmembrane region" description="Helical" evidence="7">
    <location>
        <begin position="12"/>
        <end position="30"/>
    </location>
</feature>
<evidence type="ECO:0000313" key="10">
    <source>
        <dbReference type="Proteomes" id="UP000180254"/>
    </source>
</evidence>
<feature type="transmembrane region" description="Helical" evidence="7">
    <location>
        <begin position="152"/>
        <end position="170"/>
    </location>
</feature>
<evidence type="ECO:0000313" key="9">
    <source>
        <dbReference type="EMBL" id="OHW63136.1"/>
    </source>
</evidence>
<organism evidence="9 10">
    <name type="scientific">Andreesenia angusta</name>
    <dbReference type="NCBI Taxonomy" id="39480"/>
    <lineage>
        <taxon>Bacteria</taxon>
        <taxon>Bacillati</taxon>
        <taxon>Bacillota</taxon>
        <taxon>Tissierellia</taxon>
        <taxon>Tissierellales</taxon>
        <taxon>Gottschalkiaceae</taxon>
        <taxon>Andreesenia</taxon>
    </lineage>
</organism>
<dbReference type="AlphaFoldDB" id="A0A1S1V956"/>
<keyword evidence="3" id="KW-1003">Cell membrane</keyword>
<evidence type="ECO:0000256" key="5">
    <source>
        <dbReference type="ARBA" id="ARBA00022989"/>
    </source>
</evidence>
<keyword evidence="4 7" id="KW-0812">Transmembrane</keyword>
<dbReference type="EMBL" id="MKIE01000002">
    <property type="protein sequence ID" value="OHW63136.1"/>
    <property type="molecule type" value="Genomic_DNA"/>
</dbReference>
<evidence type="ECO:0000256" key="3">
    <source>
        <dbReference type="ARBA" id="ARBA00022475"/>
    </source>
</evidence>
<feature type="transmembrane region" description="Helical" evidence="7">
    <location>
        <begin position="50"/>
        <end position="69"/>
    </location>
</feature>
<dbReference type="InterPro" id="IPR002656">
    <property type="entry name" value="Acyl_transf_3_dom"/>
</dbReference>
<comment type="caution">
    <text evidence="9">The sequence shown here is derived from an EMBL/GenBank/DDBJ whole genome shotgun (WGS) entry which is preliminary data.</text>
</comment>
<dbReference type="PANTHER" id="PTHR40074">
    <property type="entry name" value="O-ACETYLTRANSFERASE WECH"/>
    <property type="match status" value="1"/>
</dbReference>
<accession>A0A1S1V956</accession>
<proteinExistence type="inferred from homology"/>
<feature type="transmembrane region" description="Helical" evidence="7">
    <location>
        <begin position="127"/>
        <end position="145"/>
    </location>
</feature>
<name>A0A1S1V956_9FIRM</name>
<evidence type="ECO:0000256" key="7">
    <source>
        <dbReference type="SAM" id="Phobius"/>
    </source>
</evidence>
<keyword evidence="6 7" id="KW-0472">Membrane</keyword>
<feature type="domain" description="Acyltransferase 3" evidence="8">
    <location>
        <begin position="8"/>
        <end position="318"/>
    </location>
</feature>
<feature type="transmembrane region" description="Helical" evidence="7">
    <location>
        <begin position="281"/>
        <end position="299"/>
    </location>
</feature>
<evidence type="ECO:0000259" key="8">
    <source>
        <dbReference type="Pfam" id="PF01757"/>
    </source>
</evidence>
<feature type="transmembrane region" description="Helical" evidence="7">
    <location>
        <begin position="182"/>
        <end position="199"/>
    </location>
</feature>
<dbReference type="Proteomes" id="UP000180254">
    <property type="component" value="Unassembled WGS sequence"/>
</dbReference>
<evidence type="ECO:0000256" key="1">
    <source>
        <dbReference type="ARBA" id="ARBA00004651"/>
    </source>
</evidence>
<feature type="transmembrane region" description="Helical" evidence="7">
    <location>
        <begin position="242"/>
        <end position="261"/>
    </location>
</feature>
<comment type="similarity">
    <text evidence="2">Belongs to the acyltransferase 3 family.</text>
</comment>
<gene>
    <name evidence="9" type="primary">yiaH</name>
    <name evidence="9" type="ORF">EUAN_09200</name>
</gene>
<evidence type="ECO:0000256" key="6">
    <source>
        <dbReference type="ARBA" id="ARBA00023136"/>
    </source>
</evidence>
<evidence type="ECO:0000256" key="2">
    <source>
        <dbReference type="ARBA" id="ARBA00007400"/>
    </source>
</evidence>
<feature type="transmembrane region" description="Helical" evidence="7">
    <location>
        <begin position="305"/>
        <end position="325"/>
    </location>
</feature>
<dbReference type="PANTHER" id="PTHR40074:SF2">
    <property type="entry name" value="O-ACETYLTRANSFERASE WECH"/>
    <property type="match status" value="1"/>
</dbReference>
<comment type="subcellular location">
    <subcellularLocation>
        <location evidence="1">Cell membrane</location>
        <topology evidence="1">Multi-pass membrane protein</topology>
    </subcellularLocation>
</comment>
<dbReference type="OrthoDB" id="65129at2"/>
<dbReference type="GO" id="GO:0009246">
    <property type="term" value="P:enterobacterial common antigen biosynthetic process"/>
    <property type="evidence" value="ECO:0007669"/>
    <property type="project" value="TreeGrafter"/>
</dbReference>
<reference evidence="9 10" key="1">
    <citation type="submission" date="2016-09" db="EMBL/GenBank/DDBJ databases">
        <title>Genome sequence of Eubacterium angustum.</title>
        <authorList>
            <person name="Poehlein A."/>
            <person name="Daniel R."/>
        </authorList>
    </citation>
    <scope>NUCLEOTIDE SEQUENCE [LARGE SCALE GENOMIC DNA]</scope>
    <source>
        <strain evidence="9 10">DSM 1989</strain>
    </source>
</reference>
<feature type="transmembrane region" description="Helical" evidence="7">
    <location>
        <begin position="89"/>
        <end position="107"/>
    </location>
</feature>
<dbReference type="Pfam" id="PF01757">
    <property type="entry name" value="Acyl_transf_3"/>
    <property type="match status" value="1"/>
</dbReference>
<sequence>MEKKDKLIELDVLRAILCICVLLIHITAPLPGSFEKGTAGAIVSSYINASIKFAVPCFIAVSGFVMSYVYGKRTVAPYEFYRKRLPNIVFPYLVWSGVYTALLVYRGELSLDIKTALYNLSTGRAMYHLYFMVLLIGLYLLFPFLSSIYARYSPVVLTALLVAVNLVYFSVAEGVYSHVNPLKYIGFFATGMFMAKGYNQKKELLEKWRKPVVAIGIMLTIYYCISVYYSQYYNEMLPFYSATWLFYAIFSFFMYLALSSIIERNSGKSISVMTEISKESFVIYLSHPLLLILLGDLYPEGYSELLKAAFNTVGLALIYSVWIWMKRVRRVRSSA</sequence>
<dbReference type="RefSeq" id="WP_071062093.1">
    <property type="nucleotide sequence ID" value="NZ_MKIE01000002.1"/>
</dbReference>
<dbReference type="GO" id="GO:0016413">
    <property type="term" value="F:O-acetyltransferase activity"/>
    <property type="evidence" value="ECO:0007669"/>
    <property type="project" value="TreeGrafter"/>
</dbReference>
<dbReference type="STRING" id="39480.EUAN_09200"/>
<feature type="transmembrane region" description="Helical" evidence="7">
    <location>
        <begin position="211"/>
        <end position="230"/>
    </location>
</feature>
<protein>
    <submittedName>
        <fullName evidence="9">Inner membrane protein YiaH</fullName>
    </submittedName>
</protein>
<evidence type="ECO:0000256" key="4">
    <source>
        <dbReference type="ARBA" id="ARBA00022692"/>
    </source>
</evidence>